<keyword evidence="2" id="KW-1185">Reference proteome</keyword>
<proteinExistence type="predicted"/>
<sequence length="65" mass="7259">MLLTQAFQITGESHNFFCTSTTGTVLSYAATSASPQKLSCLLHLDVKSTKYYFVLKFSRLQIFCA</sequence>
<dbReference type="Proteomes" id="UP001420932">
    <property type="component" value="Unassembled WGS sequence"/>
</dbReference>
<evidence type="ECO:0000313" key="2">
    <source>
        <dbReference type="Proteomes" id="UP001420932"/>
    </source>
</evidence>
<gene>
    <name evidence="1" type="ORF">Syun_025166</name>
</gene>
<dbReference type="AlphaFoldDB" id="A0AAP0ER63"/>
<reference evidence="1 2" key="1">
    <citation type="submission" date="2024-01" db="EMBL/GenBank/DDBJ databases">
        <title>Genome assemblies of Stephania.</title>
        <authorList>
            <person name="Yang L."/>
        </authorList>
    </citation>
    <scope>NUCLEOTIDE SEQUENCE [LARGE SCALE GENOMIC DNA]</scope>
    <source>
        <strain evidence="1">YNDBR</strain>
        <tissue evidence="1">Leaf</tissue>
    </source>
</reference>
<organism evidence="1 2">
    <name type="scientific">Stephania yunnanensis</name>
    <dbReference type="NCBI Taxonomy" id="152371"/>
    <lineage>
        <taxon>Eukaryota</taxon>
        <taxon>Viridiplantae</taxon>
        <taxon>Streptophyta</taxon>
        <taxon>Embryophyta</taxon>
        <taxon>Tracheophyta</taxon>
        <taxon>Spermatophyta</taxon>
        <taxon>Magnoliopsida</taxon>
        <taxon>Ranunculales</taxon>
        <taxon>Menispermaceae</taxon>
        <taxon>Menispermoideae</taxon>
        <taxon>Cissampelideae</taxon>
        <taxon>Stephania</taxon>
    </lineage>
</organism>
<comment type="caution">
    <text evidence="1">The sequence shown here is derived from an EMBL/GenBank/DDBJ whole genome shotgun (WGS) entry which is preliminary data.</text>
</comment>
<evidence type="ECO:0000313" key="1">
    <source>
        <dbReference type="EMBL" id="KAK9098121.1"/>
    </source>
</evidence>
<name>A0AAP0ER63_9MAGN</name>
<dbReference type="EMBL" id="JBBNAF010000011">
    <property type="protein sequence ID" value="KAK9098121.1"/>
    <property type="molecule type" value="Genomic_DNA"/>
</dbReference>
<protein>
    <submittedName>
        <fullName evidence="1">Uncharacterized protein</fullName>
    </submittedName>
</protein>
<accession>A0AAP0ER63</accession>